<protein>
    <submittedName>
        <fullName evidence="1">Uncharacterized protein</fullName>
    </submittedName>
</protein>
<gene>
    <name evidence="1" type="ORF">C7212DRAFT_363723</name>
</gene>
<dbReference type="EMBL" id="PYWC01000030">
    <property type="protein sequence ID" value="PWW76752.1"/>
    <property type="molecule type" value="Genomic_DNA"/>
</dbReference>
<reference evidence="1 2" key="1">
    <citation type="submission" date="2018-03" db="EMBL/GenBank/DDBJ databases">
        <title>Genomes of Pezizomycetes fungi and the evolution of truffles.</title>
        <authorList>
            <person name="Murat C."/>
            <person name="Payen T."/>
            <person name="Noel B."/>
            <person name="Kuo A."/>
            <person name="Martin F.M."/>
        </authorList>
    </citation>
    <scope>NUCLEOTIDE SEQUENCE [LARGE SCALE GENOMIC DNA]</scope>
    <source>
        <strain evidence="1">091103-1</strain>
    </source>
</reference>
<evidence type="ECO:0000313" key="1">
    <source>
        <dbReference type="EMBL" id="PWW76752.1"/>
    </source>
</evidence>
<proteinExistence type="predicted"/>
<accession>A0A317SQM8</accession>
<organism evidence="1 2">
    <name type="scientific">Tuber magnatum</name>
    <name type="common">white Piedmont truffle</name>
    <dbReference type="NCBI Taxonomy" id="42249"/>
    <lineage>
        <taxon>Eukaryota</taxon>
        <taxon>Fungi</taxon>
        <taxon>Dikarya</taxon>
        <taxon>Ascomycota</taxon>
        <taxon>Pezizomycotina</taxon>
        <taxon>Pezizomycetes</taxon>
        <taxon>Pezizales</taxon>
        <taxon>Tuberaceae</taxon>
        <taxon>Tuber</taxon>
    </lineage>
</organism>
<keyword evidence="2" id="KW-1185">Reference proteome</keyword>
<comment type="caution">
    <text evidence="1">The sequence shown here is derived from an EMBL/GenBank/DDBJ whole genome shotgun (WGS) entry which is preliminary data.</text>
</comment>
<sequence>MPQAEALQYCSEESCRKRLDFFLRVQKKGVAHFYKNGQHPDTFNLGDAGARASRLVKSVVEGQLLGDDPQIKELAKDLAVLALYDIAILIDSFLGNPLELIEGHHFGGITRLGTELHKKILKPLVLGETPMENPLLAMVITEGIIQGEKRGLVEKVIINCVNILNNERHLEADSIASQFSCVRNYEGAGKMLEGFNNHSMVGNCVSYQNMHDGSLLGSSTIAAYTNSSSWLNDKTAAWGNYQYKNCEELEEIPVGIELEDDKSTDGVDFSYVELTNIEELVEEE</sequence>
<dbReference type="PANTHER" id="PTHR34706">
    <property type="entry name" value="SLR1338 PROTEIN"/>
    <property type="match status" value="1"/>
</dbReference>
<dbReference type="PANTHER" id="PTHR34706:SF3">
    <property type="entry name" value="ANKYRIN REPEAT PROTEIN (AFU_ORTHOLOGUE AFUA_7G06200)"/>
    <property type="match status" value="1"/>
</dbReference>
<name>A0A317SQM8_9PEZI</name>
<evidence type="ECO:0000313" key="2">
    <source>
        <dbReference type="Proteomes" id="UP000246991"/>
    </source>
</evidence>
<dbReference type="OrthoDB" id="2142040at2759"/>
<dbReference type="Proteomes" id="UP000246991">
    <property type="component" value="Unassembled WGS sequence"/>
</dbReference>
<dbReference type="AlphaFoldDB" id="A0A317SQM8"/>